<proteinExistence type="predicted"/>
<keyword evidence="3" id="KW-1185">Reference proteome</keyword>
<keyword evidence="1" id="KW-0175">Coiled coil</keyword>
<dbReference type="Proteomes" id="UP001590950">
    <property type="component" value="Unassembled WGS sequence"/>
</dbReference>
<evidence type="ECO:0000313" key="2">
    <source>
        <dbReference type="EMBL" id="KAL2041299.1"/>
    </source>
</evidence>
<reference evidence="2 3" key="1">
    <citation type="submission" date="2024-09" db="EMBL/GenBank/DDBJ databases">
        <title>Rethinking Asexuality: The Enigmatic Case of Functional Sexual Genes in Lepraria (Stereocaulaceae).</title>
        <authorList>
            <person name="Doellman M."/>
            <person name="Sun Y."/>
            <person name="Barcenas-Pena A."/>
            <person name="Lumbsch H.T."/>
            <person name="Grewe F."/>
        </authorList>
    </citation>
    <scope>NUCLEOTIDE SEQUENCE [LARGE SCALE GENOMIC DNA]</scope>
    <source>
        <strain evidence="2 3">Mercado 3170</strain>
    </source>
</reference>
<feature type="coiled-coil region" evidence="1">
    <location>
        <begin position="28"/>
        <end position="55"/>
    </location>
</feature>
<evidence type="ECO:0008006" key="4">
    <source>
        <dbReference type="Google" id="ProtNLM"/>
    </source>
</evidence>
<name>A0ABR4A977_9LECA</name>
<dbReference type="EMBL" id="JBEFKJ010000017">
    <property type="protein sequence ID" value="KAL2041299.1"/>
    <property type="molecule type" value="Genomic_DNA"/>
</dbReference>
<accession>A0ABR4A977</accession>
<sequence>MAEVLSIVSLVSLVVQLRQGIHRVYESLITSREELKQARLTLEASEQKLRIWQSTWLNHSVEPSVASQALWGTRGLSDIQRILRSTAAAVQGLEAMRPKAVKASSKSMWTRTIGQIRRRRTKEPFYPSGDSRKGSTLLELVLQLSRSIDELWTYSEVAFDSLHGRLAKSPLPARDKLLVESLKARAGSLALYRACNGTGVDWSLEVDLFGAGSEPKDLLNRPRALSSRMSTKLFYHLFIQHPDTLAELTDVTVESFASFGSQESRNREVVDYQSFNLQIFDPRSPRQSGVICVSTQSTGALNYFRIAKPPTAVSLDHQSISLTQVLGNLQKKSTLKTVGRLSLNARLELAYKLVECGFYLLGTPWLASLSSKRLRKMETSDHQPYYILEIQTLDLDDLFFEDPEALSEHSQLFKIGLLLLEIALSSPDYSFPVTSSDPGPSTSQLLPLVEQSMGSQYCKATAFCLESGRSKSVFGRPDKYQDPEDTGWNAHLRDLLQDYYSQVFLRLEELREIASSSETEFL</sequence>
<evidence type="ECO:0000256" key="1">
    <source>
        <dbReference type="SAM" id="Coils"/>
    </source>
</evidence>
<comment type="caution">
    <text evidence="2">The sequence shown here is derived from an EMBL/GenBank/DDBJ whole genome shotgun (WGS) entry which is preliminary data.</text>
</comment>
<evidence type="ECO:0000313" key="3">
    <source>
        <dbReference type="Proteomes" id="UP001590950"/>
    </source>
</evidence>
<protein>
    <recommendedName>
        <fullName evidence="4">Prion-inhibition and propagation HeLo domain-containing protein</fullName>
    </recommendedName>
</protein>
<organism evidence="2 3">
    <name type="scientific">Stereocaulon virgatum</name>
    <dbReference type="NCBI Taxonomy" id="373712"/>
    <lineage>
        <taxon>Eukaryota</taxon>
        <taxon>Fungi</taxon>
        <taxon>Dikarya</taxon>
        <taxon>Ascomycota</taxon>
        <taxon>Pezizomycotina</taxon>
        <taxon>Lecanoromycetes</taxon>
        <taxon>OSLEUM clade</taxon>
        <taxon>Lecanoromycetidae</taxon>
        <taxon>Lecanorales</taxon>
        <taxon>Lecanorineae</taxon>
        <taxon>Stereocaulaceae</taxon>
        <taxon>Stereocaulon</taxon>
    </lineage>
</organism>
<gene>
    <name evidence="2" type="ORF">N7G274_005681</name>
</gene>